<proteinExistence type="predicted"/>
<accession>A0ABT7LY15</accession>
<dbReference type="RefSeq" id="WP_284475464.1">
    <property type="nucleotide sequence ID" value="NZ_JASVEJ010000021.1"/>
</dbReference>
<name>A0ABT7LY15_9CYAN</name>
<dbReference type="InterPro" id="IPR001387">
    <property type="entry name" value="Cro/C1-type_HTH"/>
</dbReference>
<evidence type="ECO:0000313" key="3">
    <source>
        <dbReference type="EMBL" id="MDL5056901.1"/>
    </source>
</evidence>
<dbReference type="CDD" id="cd00093">
    <property type="entry name" value="HTH_XRE"/>
    <property type="match status" value="1"/>
</dbReference>
<gene>
    <name evidence="3" type="ORF">QQ055_05395</name>
</gene>
<keyword evidence="4" id="KW-1185">Reference proteome</keyword>
<keyword evidence="1" id="KW-0175">Coiled coil</keyword>
<comment type="caution">
    <text evidence="3">The sequence shown here is derived from an EMBL/GenBank/DDBJ whole genome shotgun (WGS) entry which is preliminary data.</text>
</comment>
<dbReference type="Gene3D" id="1.10.260.40">
    <property type="entry name" value="lambda repressor-like DNA-binding domains"/>
    <property type="match status" value="1"/>
</dbReference>
<dbReference type="PROSITE" id="PS50943">
    <property type="entry name" value="HTH_CROC1"/>
    <property type="match status" value="1"/>
</dbReference>
<dbReference type="Pfam" id="PF13744">
    <property type="entry name" value="HTH_37"/>
    <property type="match status" value="1"/>
</dbReference>
<evidence type="ECO:0000313" key="4">
    <source>
        <dbReference type="Proteomes" id="UP001230986"/>
    </source>
</evidence>
<dbReference type="EMBL" id="JASVEJ010000021">
    <property type="protein sequence ID" value="MDL5056901.1"/>
    <property type="molecule type" value="Genomic_DNA"/>
</dbReference>
<feature type="domain" description="HTH cro/C1-type" evidence="2">
    <location>
        <begin position="42"/>
        <end position="99"/>
    </location>
</feature>
<organism evidence="3 4">
    <name type="scientific">Geitlerinema calcuttense NRMC-F 0142</name>
    <dbReference type="NCBI Taxonomy" id="2922238"/>
    <lineage>
        <taxon>Bacteria</taxon>
        <taxon>Bacillati</taxon>
        <taxon>Cyanobacteriota</taxon>
        <taxon>Cyanophyceae</taxon>
        <taxon>Geitlerinematales</taxon>
        <taxon>Geitlerinemataceae</taxon>
        <taxon>Geitlerinema</taxon>
    </lineage>
</organism>
<feature type="coiled-coil region" evidence="1">
    <location>
        <begin position="19"/>
        <end position="55"/>
    </location>
</feature>
<evidence type="ECO:0000259" key="2">
    <source>
        <dbReference type="PROSITE" id="PS50943"/>
    </source>
</evidence>
<reference evidence="3 4" key="1">
    <citation type="submission" date="2023-06" db="EMBL/GenBank/DDBJ databases">
        <title>Whole genome sequence of Oscillatoria calcuttensis NRMC-F 0142.</title>
        <authorList>
            <person name="Shakena Fathima T."/>
            <person name="Muralitharan G."/>
            <person name="Thajuddin N."/>
        </authorList>
    </citation>
    <scope>NUCLEOTIDE SEQUENCE [LARGE SCALE GENOMIC DNA]</scope>
    <source>
        <strain evidence="3 4">NRMC-F 0142</strain>
    </source>
</reference>
<dbReference type="SMART" id="SM00530">
    <property type="entry name" value="HTH_XRE"/>
    <property type="match status" value="1"/>
</dbReference>
<dbReference type="InterPro" id="IPR010982">
    <property type="entry name" value="Lambda_DNA-bd_dom_sf"/>
</dbReference>
<sequence length="108" mass="12580">MKKRTSRTNAVSIIHRRYVKSSQKRLLELEEERLNAKVAREIHRLRQEHQLTQAQLAKRVGTTPSVISRLEDADYQGHSLSMLRRIASSLDQQVEIRFIPVKHKLQAA</sequence>
<dbReference type="Proteomes" id="UP001230986">
    <property type="component" value="Unassembled WGS sequence"/>
</dbReference>
<dbReference type="SUPFAM" id="SSF47413">
    <property type="entry name" value="lambda repressor-like DNA-binding domains"/>
    <property type="match status" value="1"/>
</dbReference>
<protein>
    <submittedName>
        <fullName evidence="3">XRE family transcriptional regulator</fullName>
    </submittedName>
</protein>
<evidence type="ECO:0000256" key="1">
    <source>
        <dbReference type="SAM" id="Coils"/>
    </source>
</evidence>
<dbReference type="InterPro" id="IPR039554">
    <property type="entry name" value="HigA2-like_HTH"/>
</dbReference>